<keyword evidence="3" id="KW-0413">Isomerase</keyword>
<keyword evidence="1" id="KW-0732">Signal</keyword>
<proteinExistence type="predicted"/>
<dbReference type="STRING" id="1127673.GLIP_3991"/>
<evidence type="ECO:0000256" key="1">
    <source>
        <dbReference type="SAM" id="SignalP"/>
    </source>
</evidence>
<evidence type="ECO:0000313" key="4">
    <source>
        <dbReference type="Proteomes" id="UP000006334"/>
    </source>
</evidence>
<feature type="domain" description="Xylose isomerase-like TIM barrel" evidence="2">
    <location>
        <begin position="47"/>
        <end position="275"/>
    </location>
</feature>
<dbReference type="RefSeq" id="WP_008846404.1">
    <property type="nucleotide sequence ID" value="NZ_BAEN01000076.1"/>
</dbReference>
<protein>
    <submittedName>
        <fullName evidence="3">Sugar phosphate isomerase/epimerase</fullName>
    </submittedName>
</protein>
<feature type="signal peptide" evidence="1">
    <location>
        <begin position="1"/>
        <end position="23"/>
    </location>
</feature>
<dbReference type="EMBL" id="BAEN01000076">
    <property type="protein sequence ID" value="GAC16602.1"/>
    <property type="molecule type" value="Genomic_DNA"/>
</dbReference>
<name>K6YEK6_9ALTE</name>
<keyword evidence="4" id="KW-1185">Reference proteome</keyword>
<dbReference type="AlphaFoldDB" id="K6YEK6"/>
<dbReference type="Pfam" id="PF01261">
    <property type="entry name" value="AP_endonuc_2"/>
    <property type="match status" value="1"/>
</dbReference>
<comment type="caution">
    <text evidence="3">The sequence shown here is derived from an EMBL/GenBank/DDBJ whole genome shotgun (WGS) entry which is preliminary data.</text>
</comment>
<evidence type="ECO:0000259" key="2">
    <source>
        <dbReference type="Pfam" id="PF01261"/>
    </source>
</evidence>
<reference evidence="3 4" key="1">
    <citation type="journal article" date="2017" name="Antonie Van Leeuwenhoek">
        <title>Rhizobium rhizosphaerae sp. nov., a novel species isolated from rice rhizosphere.</title>
        <authorList>
            <person name="Zhao J.J."/>
            <person name="Zhang J."/>
            <person name="Zhang R.J."/>
            <person name="Zhang C.W."/>
            <person name="Yin H.Q."/>
            <person name="Zhang X.X."/>
        </authorList>
    </citation>
    <scope>NUCLEOTIDE SEQUENCE [LARGE SCALE GENOMIC DNA]</scope>
    <source>
        <strain evidence="3 4">E3</strain>
    </source>
</reference>
<dbReference type="InterPro" id="IPR050312">
    <property type="entry name" value="IolE/XylAMocC-like"/>
</dbReference>
<dbReference type="InterPro" id="IPR036237">
    <property type="entry name" value="Xyl_isomerase-like_sf"/>
</dbReference>
<gene>
    <name evidence="3" type="ORF">GLIP_3991</name>
</gene>
<evidence type="ECO:0000313" key="3">
    <source>
        <dbReference type="EMBL" id="GAC16602.1"/>
    </source>
</evidence>
<dbReference type="OrthoDB" id="9798407at2"/>
<sequence length="280" mass="31902">MNNLKRLISVSAINLSLLFTAQATSHELGLQVFSLRHQFAEDPAKTLDQIQEWGLHAVEGGRDLYGYTVEEFRAELDKRDIDIVSADTSFEELRDNPMAAVYRAKFYGASYTTFYWVPHGETFTFEDAKKTVEVMNSAGELLKKHGVTLQYHAHGYEYLEYKNETLFDYIIQNVEHAKFQMDVFWTKHGGMDPTKLLQKYPGKFTSLHLKDRKKGTPNSSKGSADRDTNVVLGQGDVGIADVVAEAKKQGIRYFFLEDESSRVVSQIPKSLSYLKSLEKY</sequence>
<dbReference type="PANTHER" id="PTHR12110:SF41">
    <property type="entry name" value="INOSOSE DEHYDRATASE"/>
    <property type="match status" value="1"/>
</dbReference>
<dbReference type="Proteomes" id="UP000006334">
    <property type="component" value="Unassembled WGS sequence"/>
</dbReference>
<dbReference type="GO" id="GO:0016853">
    <property type="term" value="F:isomerase activity"/>
    <property type="evidence" value="ECO:0007669"/>
    <property type="project" value="UniProtKB-KW"/>
</dbReference>
<dbReference type="eggNOG" id="COG1082">
    <property type="taxonomic scope" value="Bacteria"/>
</dbReference>
<feature type="chain" id="PRO_5003897368" evidence="1">
    <location>
        <begin position="24"/>
        <end position="280"/>
    </location>
</feature>
<organism evidence="3 4">
    <name type="scientific">Aliiglaciecola lipolytica E3</name>
    <dbReference type="NCBI Taxonomy" id="1127673"/>
    <lineage>
        <taxon>Bacteria</taxon>
        <taxon>Pseudomonadati</taxon>
        <taxon>Pseudomonadota</taxon>
        <taxon>Gammaproteobacteria</taxon>
        <taxon>Alteromonadales</taxon>
        <taxon>Alteromonadaceae</taxon>
        <taxon>Aliiglaciecola</taxon>
    </lineage>
</organism>
<dbReference type="Gene3D" id="3.20.20.150">
    <property type="entry name" value="Divalent-metal-dependent TIM barrel enzymes"/>
    <property type="match status" value="1"/>
</dbReference>
<dbReference type="InterPro" id="IPR013022">
    <property type="entry name" value="Xyl_isomerase-like_TIM-brl"/>
</dbReference>
<dbReference type="SUPFAM" id="SSF51658">
    <property type="entry name" value="Xylose isomerase-like"/>
    <property type="match status" value="1"/>
</dbReference>
<accession>K6YEK6</accession>
<dbReference type="PANTHER" id="PTHR12110">
    <property type="entry name" value="HYDROXYPYRUVATE ISOMERASE"/>
    <property type="match status" value="1"/>
</dbReference>